<dbReference type="GO" id="GO:0043565">
    <property type="term" value="F:sequence-specific DNA binding"/>
    <property type="evidence" value="ECO:0007669"/>
    <property type="project" value="InterPro"/>
</dbReference>
<keyword evidence="4" id="KW-0732">Signal</keyword>
<feature type="domain" description="HTH araC/xylS-type" evidence="8">
    <location>
        <begin position="167"/>
        <end position="269"/>
    </location>
</feature>
<dbReference type="PANTHER" id="PTHR30532">
    <property type="entry name" value="IRON III DICITRATE-BINDING PERIPLASMIC PROTEIN"/>
    <property type="match status" value="1"/>
</dbReference>
<dbReference type="Gene3D" id="1.10.10.60">
    <property type="entry name" value="Homeodomain-like"/>
    <property type="match status" value="2"/>
</dbReference>
<dbReference type="EMBL" id="SIRE01000019">
    <property type="protein sequence ID" value="TBL74590.1"/>
    <property type="molecule type" value="Genomic_DNA"/>
</dbReference>
<dbReference type="GO" id="GO:1901678">
    <property type="term" value="P:iron coordination entity transport"/>
    <property type="evidence" value="ECO:0007669"/>
    <property type="project" value="UniProtKB-ARBA"/>
</dbReference>
<dbReference type="InterPro" id="IPR018060">
    <property type="entry name" value="HTH_AraC"/>
</dbReference>
<proteinExistence type="inferred from homology"/>
<dbReference type="InterPro" id="IPR051313">
    <property type="entry name" value="Bact_iron-sidero_bind"/>
</dbReference>
<evidence type="ECO:0000313" key="11">
    <source>
        <dbReference type="Proteomes" id="UP000293142"/>
    </source>
</evidence>
<keyword evidence="7" id="KW-0804">Transcription</keyword>
<dbReference type="SMART" id="SM00342">
    <property type="entry name" value="HTH_ARAC"/>
    <property type="match status" value="1"/>
</dbReference>
<accession>A0A4Q9DM85</accession>
<keyword evidence="11" id="KW-1185">Reference proteome</keyword>
<comment type="similarity">
    <text evidence="2">Belongs to the bacterial solute-binding protein 8 family.</text>
</comment>
<keyword evidence="6" id="KW-0238">DNA-binding</keyword>
<dbReference type="GO" id="GO:0003700">
    <property type="term" value="F:DNA-binding transcription factor activity"/>
    <property type="evidence" value="ECO:0007669"/>
    <property type="project" value="InterPro"/>
</dbReference>
<dbReference type="SUPFAM" id="SSF53807">
    <property type="entry name" value="Helical backbone' metal receptor"/>
    <property type="match status" value="1"/>
</dbReference>
<keyword evidence="3" id="KW-0813">Transport</keyword>
<dbReference type="Proteomes" id="UP000293142">
    <property type="component" value="Unassembled WGS sequence"/>
</dbReference>
<dbReference type="PROSITE" id="PS01124">
    <property type="entry name" value="HTH_ARAC_FAMILY_2"/>
    <property type="match status" value="1"/>
</dbReference>
<evidence type="ECO:0000256" key="4">
    <source>
        <dbReference type="ARBA" id="ARBA00022729"/>
    </source>
</evidence>
<dbReference type="InterPro" id="IPR009057">
    <property type="entry name" value="Homeodomain-like_sf"/>
</dbReference>
<evidence type="ECO:0000256" key="6">
    <source>
        <dbReference type="ARBA" id="ARBA00023125"/>
    </source>
</evidence>
<dbReference type="OrthoDB" id="2461801at2"/>
<evidence type="ECO:0000256" key="2">
    <source>
        <dbReference type="ARBA" id="ARBA00008814"/>
    </source>
</evidence>
<keyword evidence="5" id="KW-0805">Transcription regulation</keyword>
<evidence type="ECO:0000256" key="3">
    <source>
        <dbReference type="ARBA" id="ARBA00022448"/>
    </source>
</evidence>
<reference evidence="10 11" key="1">
    <citation type="submission" date="2019-02" db="EMBL/GenBank/DDBJ databases">
        <title>Paenibacillus sp. nov., isolated from surface-sterilized tissue of Thalictrum simplex L.</title>
        <authorList>
            <person name="Tuo L."/>
        </authorList>
    </citation>
    <scope>NUCLEOTIDE SEQUENCE [LARGE SCALE GENOMIC DNA]</scope>
    <source>
        <strain evidence="10 11">N2SHLJ1</strain>
    </source>
</reference>
<dbReference type="SUPFAM" id="SSF46689">
    <property type="entry name" value="Homeodomain-like"/>
    <property type="match status" value="2"/>
</dbReference>
<protein>
    <submittedName>
        <fullName evidence="10">Helix-turn-helix domain-containing protein</fullName>
    </submittedName>
</protein>
<gene>
    <name evidence="10" type="ORF">EYB31_25035</name>
</gene>
<name>A0A4Q9DM85_9BACL</name>
<evidence type="ECO:0000259" key="8">
    <source>
        <dbReference type="PROSITE" id="PS01124"/>
    </source>
</evidence>
<dbReference type="Gene3D" id="3.40.50.1980">
    <property type="entry name" value="Nitrogenase molybdenum iron protein domain"/>
    <property type="match status" value="2"/>
</dbReference>
<comment type="caution">
    <text evidence="10">The sequence shown here is derived from an EMBL/GenBank/DDBJ whole genome shotgun (WGS) entry which is preliminary data.</text>
</comment>
<dbReference type="GO" id="GO:0030288">
    <property type="term" value="C:outer membrane-bounded periplasmic space"/>
    <property type="evidence" value="ECO:0007669"/>
    <property type="project" value="TreeGrafter"/>
</dbReference>
<dbReference type="InterPro" id="IPR018062">
    <property type="entry name" value="HTH_AraC-typ_CS"/>
</dbReference>
<evidence type="ECO:0000256" key="5">
    <source>
        <dbReference type="ARBA" id="ARBA00023015"/>
    </source>
</evidence>
<dbReference type="InterPro" id="IPR002491">
    <property type="entry name" value="ABC_transptr_periplasmic_BD"/>
</dbReference>
<dbReference type="PANTHER" id="PTHR30532:SF29">
    <property type="entry name" value="FE(3+) DICITRATE-BINDING PERIPLASMIC PROTEIN"/>
    <property type="match status" value="1"/>
</dbReference>
<feature type="domain" description="Fe/B12 periplasmic-binding" evidence="9">
    <location>
        <begin position="275"/>
        <end position="537"/>
    </location>
</feature>
<evidence type="ECO:0000256" key="1">
    <source>
        <dbReference type="ARBA" id="ARBA00004196"/>
    </source>
</evidence>
<evidence type="ECO:0000259" key="9">
    <source>
        <dbReference type="PROSITE" id="PS50983"/>
    </source>
</evidence>
<sequence length="537" mass="61703">MSSDSNLSARLSEYIYKLESIHHAKSWDMPFQHEKACYGMLVFKEAEGDLAIDGRSYAVKRQHIFMLSPGAAVRLHLRPDIAVDYYYLRFYALQAAERQGQFEMAELACPDTLSTSYFPFFLDKIQEMEHKNRSHSGWETMKANILFQEMICVLFKQIVHEEKTDLQQAIALTLEHMELHYAAHITREDLAELAGLSADYYSRSFKKQVHKSPMEYLTDIRINQAKQRLVQSSDSFRSIAQSVGFSDEFYFSRKFKAALGCSPMAYVKKMKYSDRIASLNHLATGDLMALGIEPYAAVMNDAYPIAGRLHNTIAIGDSKPDLEILMSVKPDLIVMSGARHMEKSPKEKLFNQIAPTVTLDFFQSWRIHLQTIAGIVGKEKEARDWLERYDYKAETIRKQLSSRIGGETILILGIGDKQLCVFGQRNIGTVLYGDLHLAAPEGVRHITHYREIDAEELQMYDADRIVLACFRHDGSPRMDRLIRSEALRLYENQTWRHLKAVRNGRVYCMVDSKHLFTSYNALTHDLILDKAHQMLLS</sequence>
<dbReference type="Pfam" id="PF01497">
    <property type="entry name" value="Peripla_BP_2"/>
    <property type="match status" value="1"/>
</dbReference>
<dbReference type="PROSITE" id="PS50983">
    <property type="entry name" value="FE_B12_PBP"/>
    <property type="match status" value="1"/>
</dbReference>
<evidence type="ECO:0000313" key="10">
    <source>
        <dbReference type="EMBL" id="TBL74590.1"/>
    </source>
</evidence>
<dbReference type="Pfam" id="PF12833">
    <property type="entry name" value="HTH_18"/>
    <property type="match status" value="1"/>
</dbReference>
<dbReference type="AlphaFoldDB" id="A0A4Q9DM85"/>
<evidence type="ECO:0000256" key="7">
    <source>
        <dbReference type="ARBA" id="ARBA00023163"/>
    </source>
</evidence>
<organism evidence="10 11">
    <name type="scientific">Paenibacillus thalictri</name>
    <dbReference type="NCBI Taxonomy" id="2527873"/>
    <lineage>
        <taxon>Bacteria</taxon>
        <taxon>Bacillati</taxon>
        <taxon>Bacillota</taxon>
        <taxon>Bacilli</taxon>
        <taxon>Bacillales</taxon>
        <taxon>Paenibacillaceae</taxon>
        <taxon>Paenibacillus</taxon>
    </lineage>
</organism>
<comment type="subcellular location">
    <subcellularLocation>
        <location evidence="1">Cell envelope</location>
    </subcellularLocation>
</comment>
<dbReference type="PROSITE" id="PS00041">
    <property type="entry name" value="HTH_ARAC_FAMILY_1"/>
    <property type="match status" value="1"/>
</dbReference>